<dbReference type="EMBL" id="SRSD01000001">
    <property type="protein sequence ID" value="KAA0895036.1"/>
    <property type="molecule type" value="Genomic_DNA"/>
</dbReference>
<evidence type="ECO:0000313" key="3">
    <source>
        <dbReference type="Proteomes" id="UP000324298"/>
    </source>
</evidence>
<dbReference type="OrthoDB" id="9787241at2"/>
<comment type="caution">
    <text evidence="2">The sequence shown here is derived from an EMBL/GenBank/DDBJ whole genome shotgun (WGS) entry which is preliminary data.</text>
</comment>
<dbReference type="Pfam" id="PF10040">
    <property type="entry name" value="CRISPR_Cas6"/>
    <property type="match status" value="1"/>
</dbReference>
<gene>
    <name evidence="2" type="ORF">ET418_00505</name>
</gene>
<dbReference type="Proteomes" id="UP000324298">
    <property type="component" value="Unassembled WGS sequence"/>
</dbReference>
<protein>
    <submittedName>
        <fullName evidence="2">CRISPR system precrRNA processing endoribonuclease RAMP protein Cas6</fullName>
    </submittedName>
</protein>
<sequence length="226" mass="24545">MPFIFSFPPHGAAPRQADDFACTLVLVGKALNHTTEFISAFRSLLANGHNAGHFAAAAISRVESLDFHGNPAVIATGDGAPDLGNLVTLDAHGIVDSRCRPTDAVGVAFITPLKLAKTGKVMNSFDAGQFVRSLMRRVSALAYYYCGYEMRDNFREYAHVANRIELLEDNFFYADAGRRSMALSGVMGDGVLNGDFNDLMPFLALGEYLHLGKGASYGMGHYRLAW</sequence>
<reference evidence="2 3" key="1">
    <citation type="submission" date="2019-04" db="EMBL/GenBank/DDBJ databases">
        <title>Geobacter ruber sp. nov., ferric-reducing bacteria isolated from paddy soil.</title>
        <authorList>
            <person name="Xu Z."/>
            <person name="Masuda Y."/>
            <person name="Itoh H."/>
            <person name="Senoo K."/>
        </authorList>
    </citation>
    <scope>NUCLEOTIDE SEQUENCE [LARGE SCALE GENOMIC DNA]</scope>
    <source>
        <strain evidence="2 3">Red88</strain>
    </source>
</reference>
<keyword evidence="3" id="KW-1185">Reference proteome</keyword>
<accession>A0A5A9XPM4</accession>
<dbReference type="RefSeq" id="WP_149305620.1">
    <property type="nucleotide sequence ID" value="NZ_SRSD01000001.1"/>
</dbReference>
<dbReference type="Gene3D" id="3.30.70.1900">
    <property type="match status" value="1"/>
</dbReference>
<name>A0A5A9XPM4_9BACT</name>
<organism evidence="2 3">
    <name type="scientific">Oryzomonas rubra</name>
    <dbReference type="NCBI Taxonomy" id="2509454"/>
    <lineage>
        <taxon>Bacteria</taxon>
        <taxon>Pseudomonadati</taxon>
        <taxon>Thermodesulfobacteriota</taxon>
        <taxon>Desulfuromonadia</taxon>
        <taxon>Geobacterales</taxon>
        <taxon>Geobacteraceae</taxon>
        <taxon>Oryzomonas</taxon>
    </lineage>
</organism>
<dbReference type="InterPro" id="IPR019267">
    <property type="entry name" value="CRISPR-assoc_Cas6_C"/>
</dbReference>
<feature type="domain" description="CRISPR-associated protein Cas6 C-terminal" evidence="1">
    <location>
        <begin position="107"/>
        <end position="222"/>
    </location>
</feature>
<evidence type="ECO:0000259" key="1">
    <source>
        <dbReference type="Pfam" id="PF10040"/>
    </source>
</evidence>
<proteinExistence type="predicted"/>
<evidence type="ECO:0000313" key="2">
    <source>
        <dbReference type="EMBL" id="KAA0895036.1"/>
    </source>
</evidence>
<dbReference type="AlphaFoldDB" id="A0A5A9XPM4"/>